<dbReference type="Pfam" id="PF05721">
    <property type="entry name" value="PhyH"/>
    <property type="match status" value="1"/>
</dbReference>
<dbReference type="EMBL" id="PFFQ01000024">
    <property type="protein sequence ID" value="PIW17292.1"/>
    <property type="molecule type" value="Genomic_DNA"/>
</dbReference>
<dbReference type="Gene3D" id="2.60.120.620">
    <property type="entry name" value="q2cbj1_9rhob like domain"/>
    <property type="match status" value="1"/>
</dbReference>
<evidence type="ECO:0000313" key="2">
    <source>
        <dbReference type="Proteomes" id="UP000231019"/>
    </source>
</evidence>
<comment type="caution">
    <text evidence="1">The sequence shown here is derived from an EMBL/GenBank/DDBJ whole genome shotgun (WGS) entry which is preliminary data.</text>
</comment>
<name>A0A2M7G5V0_9BACT</name>
<gene>
    <name evidence="1" type="ORF">COW36_08930</name>
</gene>
<dbReference type="Proteomes" id="UP000231019">
    <property type="component" value="Unassembled WGS sequence"/>
</dbReference>
<reference evidence="1 2" key="1">
    <citation type="submission" date="2017-09" db="EMBL/GenBank/DDBJ databases">
        <title>Depth-based differentiation of microbial function through sediment-hosted aquifers and enrichment of novel symbionts in the deep terrestrial subsurface.</title>
        <authorList>
            <person name="Probst A.J."/>
            <person name="Ladd B."/>
            <person name="Jarett J.K."/>
            <person name="Geller-Mcgrath D.E."/>
            <person name="Sieber C.M."/>
            <person name="Emerson J.B."/>
            <person name="Anantharaman K."/>
            <person name="Thomas B.C."/>
            <person name="Malmstrom R."/>
            <person name="Stieglmeier M."/>
            <person name="Klingl A."/>
            <person name="Woyke T."/>
            <person name="Ryan C.M."/>
            <person name="Banfield J.F."/>
        </authorList>
    </citation>
    <scope>NUCLEOTIDE SEQUENCE [LARGE SCALE GENOMIC DNA]</scope>
    <source>
        <strain evidence="1">CG17_big_fil_post_rev_8_21_14_2_50_48_46</strain>
    </source>
</reference>
<dbReference type="SUPFAM" id="SSF51197">
    <property type="entry name" value="Clavaminate synthase-like"/>
    <property type="match status" value="1"/>
</dbReference>
<dbReference type="AlphaFoldDB" id="A0A2M7G5V0"/>
<sequence>MQIQAVNPALFPLILRFCHKHTRLQELLAELTPWLENDAPEAVRTRFESLRRAPLDWEALQNLSPEEETLLWDSLVLLTGLVHFPESLHEVLQTWAELLGYQGLEENFAKQREELERDLEEDRSMWLLRSCKALQEYWKTGLTPFYGFYSQRLLHLLSNQRSSSLWGYLAALFLPPRTAPLAEALIPESDFSVWMEGLKKEGYAVFPGQIPLEQVQNLVQFAENTPCTPSYHDREVFDRLSGKQLVEPILFDPQQPVARRYNFSPHQFVHLPEVQALMAHPDLWASARAYLQAEPQLVLASLWWSSDFQGPHSRYTGQVWHIDIDRFRFLNFFVYLTPVGLENGPHDYIRNTQGEKPLLLCVDKRMTPEEMEAHYAQDDFATICGPAGTIFAADTRAFHRGRPLEEGKRLILQLDFATDRFGENCPRVPVQATHSGFAEMRRTYPENFYNYPEV</sequence>
<accession>A0A2M7G5V0</accession>
<proteinExistence type="predicted"/>
<dbReference type="InterPro" id="IPR008775">
    <property type="entry name" value="Phytyl_CoA_dOase-like"/>
</dbReference>
<evidence type="ECO:0000313" key="1">
    <source>
        <dbReference type="EMBL" id="PIW17292.1"/>
    </source>
</evidence>
<evidence type="ECO:0008006" key="3">
    <source>
        <dbReference type="Google" id="ProtNLM"/>
    </source>
</evidence>
<dbReference type="GO" id="GO:0016706">
    <property type="term" value="F:2-oxoglutarate-dependent dioxygenase activity"/>
    <property type="evidence" value="ECO:0007669"/>
    <property type="project" value="UniProtKB-ARBA"/>
</dbReference>
<protein>
    <recommendedName>
        <fullName evidence="3">Phytanoyl-CoA dioxygenase</fullName>
    </recommendedName>
</protein>
<organism evidence="1 2">
    <name type="scientific">bacterium (Candidatus Blackallbacteria) CG17_big_fil_post_rev_8_21_14_2_50_48_46</name>
    <dbReference type="NCBI Taxonomy" id="2014261"/>
    <lineage>
        <taxon>Bacteria</taxon>
        <taxon>Candidatus Blackallbacteria</taxon>
    </lineage>
</organism>